<reference evidence="1" key="1">
    <citation type="journal article" date="2021" name="bioRxiv">
        <title>Whole Genome Assembly and Annotation of Northern Wild Rice, Zizania palustris L., Supports a Whole Genome Duplication in the Zizania Genus.</title>
        <authorList>
            <person name="Haas M."/>
            <person name="Kono T."/>
            <person name="Macchietto M."/>
            <person name="Millas R."/>
            <person name="McGilp L."/>
            <person name="Shao M."/>
            <person name="Duquette J."/>
            <person name="Hirsch C.N."/>
            <person name="Kimball J."/>
        </authorList>
    </citation>
    <scope>NUCLEOTIDE SEQUENCE</scope>
    <source>
        <tissue evidence="1">Fresh leaf tissue</tissue>
    </source>
</reference>
<dbReference type="AlphaFoldDB" id="A0A8J5SS76"/>
<name>A0A8J5SS76_ZIZPA</name>
<evidence type="ECO:0000313" key="1">
    <source>
        <dbReference type="EMBL" id="KAG8060234.1"/>
    </source>
</evidence>
<gene>
    <name evidence="1" type="ORF">GUJ93_ZPchr0002g24244</name>
</gene>
<reference evidence="1" key="2">
    <citation type="submission" date="2021-02" db="EMBL/GenBank/DDBJ databases">
        <authorList>
            <person name="Kimball J.A."/>
            <person name="Haas M.W."/>
            <person name="Macchietto M."/>
            <person name="Kono T."/>
            <person name="Duquette J."/>
            <person name="Shao M."/>
        </authorList>
    </citation>
    <scope>NUCLEOTIDE SEQUENCE</scope>
    <source>
        <tissue evidence="1">Fresh leaf tissue</tissue>
    </source>
</reference>
<sequence>MPKKVASKKSLALDGGSSFVQAQAAVAAVANTLVKHYEAFDLRPPSNKFEQTFELRATTSIAKSINEVCAGRITKKVGLRVMESEIIPMPRADKVVVFEAFFEDGIGSRSKACRAKWWRCTTWSFLSCF</sequence>
<organism evidence="1 2">
    <name type="scientific">Zizania palustris</name>
    <name type="common">Northern wild rice</name>
    <dbReference type="NCBI Taxonomy" id="103762"/>
    <lineage>
        <taxon>Eukaryota</taxon>
        <taxon>Viridiplantae</taxon>
        <taxon>Streptophyta</taxon>
        <taxon>Embryophyta</taxon>
        <taxon>Tracheophyta</taxon>
        <taxon>Spermatophyta</taxon>
        <taxon>Magnoliopsida</taxon>
        <taxon>Liliopsida</taxon>
        <taxon>Poales</taxon>
        <taxon>Poaceae</taxon>
        <taxon>BOP clade</taxon>
        <taxon>Oryzoideae</taxon>
        <taxon>Oryzeae</taxon>
        <taxon>Zizaniinae</taxon>
        <taxon>Zizania</taxon>
    </lineage>
</organism>
<comment type="caution">
    <text evidence="1">The sequence shown here is derived from an EMBL/GenBank/DDBJ whole genome shotgun (WGS) entry which is preliminary data.</text>
</comment>
<keyword evidence="2" id="KW-1185">Reference proteome</keyword>
<protein>
    <submittedName>
        <fullName evidence="1">Uncharacterized protein</fullName>
    </submittedName>
</protein>
<accession>A0A8J5SS76</accession>
<dbReference type="Proteomes" id="UP000729402">
    <property type="component" value="Unassembled WGS sequence"/>
</dbReference>
<dbReference type="EMBL" id="JAAALK010000287">
    <property type="protein sequence ID" value="KAG8060234.1"/>
    <property type="molecule type" value="Genomic_DNA"/>
</dbReference>
<evidence type="ECO:0000313" key="2">
    <source>
        <dbReference type="Proteomes" id="UP000729402"/>
    </source>
</evidence>
<proteinExistence type="predicted"/>